<dbReference type="PANTHER" id="PTHR46380:SF2">
    <property type="entry name" value="CYCLIN-D-BINDING MYB-LIKE TRANSCRIPTION FACTOR 1"/>
    <property type="match status" value="1"/>
</dbReference>
<dbReference type="GO" id="GO:0003700">
    <property type="term" value="F:DNA-binding transcription factor activity"/>
    <property type="evidence" value="ECO:0007669"/>
    <property type="project" value="TreeGrafter"/>
</dbReference>
<evidence type="ECO:0000259" key="5">
    <source>
        <dbReference type="PROSITE" id="PS50090"/>
    </source>
</evidence>
<accession>A0A6A7C4G6</accession>
<feature type="compositionally biased region" description="Basic and acidic residues" evidence="4">
    <location>
        <begin position="785"/>
        <end position="796"/>
    </location>
</feature>
<organism evidence="7 8">
    <name type="scientific">Piedraia hortae CBS 480.64</name>
    <dbReference type="NCBI Taxonomy" id="1314780"/>
    <lineage>
        <taxon>Eukaryota</taxon>
        <taxon>Fungi</taxon>
        <taxon>Dikarya</taxon>
        <taxon>Ascomycota</taxon>
        <taxon>Pezizomycotina</taxon>
        <taxon>Dothideomycetes</taxon>
        <taxon>Dothideomycetidae</taxon>
        <taxon>Capnodiales</taxon>
        <taxon>Piedraiaceae</taxon>
        <taxon>Piedraia</taxon>
    </lineage>
</organism>
<feature type="compositionally biased region" description="Polar residues" evidence="4">
    <location>
        <begin position="672"/>
        <end position="681"/>
    </location>
</feature>
<dbReference type="GO" id="GO:0000976">
    <property type="term" value="F:transcription cis-regulatory region binding"/>
    <property type="evidence" value="ECO:0007669"/>
    <property type="project" value="TreeGrafter"/>
</dbReference>
<evidence type="ECO:0000313" key="7">
    <source>
        <dbReference type="EMBL" id="KAF2862263.1"/>
    </source>
</evidence>
<feature type="compositionally biased region" description="Acidic residues" evidence="4">
    <location>
        <begin position="820"/>
        <end position="830"/>
    </location>
</feature>
<dbReference type="PROSITE" id="PS51294">
    <property type="entry name" value="HTH_MYB"/>
    <property type="match status" value="1"/>
</dbReference>
<sequence length="830" mass="89980">MSAQTLSSKDATAPSKRKKRSAVNSSDTEAIRKPKKRSKRNDGNAAPASKADAAHKTSGDSLRSCASQPVPSYKSQEARKVLKPTTTHASQPAGQEGKKSSASLPISSDKPDKSRKKSKPTNAHKPQLKEQDGKKSLAPPPVSSDKPQESHKKSKSAATNEPHLTEQDRKGTTKESSQAKGLDLPEVISAGKSKGLMPVGDGSAAKPQTTPRVESVGRQKDATPEQSSPPKAKKPKKKSKEKPATPALSRGQHDSSGGDDIDPSIFPLVDEEDGNTNKVSLKRTQAANLPPPVRDGPSSGSFRDNEKEICDQVFAWFLNHNPEYNDNSLRRLIADWRNAGEFKDSIAKVLPNRTRDSLRKFCHRRYSLYIKGPWTPEMDEQLKKNFALYPNSWAKIAEVVERDPQSCRDRWRHISGKGENAETGPWSVDEENELLEAVDDTLKKVRSEAGARNKDLEKSIDWKTVSAKMNGKRNAKHCRDKYVLLKKVHSQSGLSVSEPTTPVVPSKKQRPLTAILPSLQLGDIFDILTEIHTAVDSNKTYRNESTVWSIVSQRTSQSRFDSRLRRRVFYEELEKSQDKLPRSIKTIPGKAMLLASLIELESQEQGLEAEQLPRGYSKGSESKSASRVVDSEDEDECNLDAASKGGNAPKNDGALHAALSKQKSAAPMPQTHKVSQIHSATSSDESSSSDESDSSASSSKSELNPSESGAVKLSTIQRKEASMSSNTSTTSSKGSTSEDTNGSQADSVKTTSEASTSKGSGLSQVKQEDYSSDSSSSSSSSSTRDVARARIGEDKSTSWAKSSDESSSDTSSSDGSSDSSSDDDSDSSDD</sequence>
<proteinExistence type="predicted"/>
<feature type="compositionally biased region" description="Low complexity" evidence="4">
    <location>
        <begin position="694"/>
        <end position="708"/>
    </location>
</feature>
<dbReference type="AlphaFoldDB" id="A0A6A7C4G6"/>
<feature type="domain" description="HTH myb-type" evidence="6">
    <location>
        <begin position="371"/>
        <end position="419"/>
    </location>
</feature>
<feature type="domain" description="Myb-like" evidence="5">
    <location>
        <begin position="371"/>
        <end position="415"/>
    </location>
</feature>
<feature type="compositionally biased region" description="Polar residues" evidence="4">
    <location>
        <begin position="84"/>
        <end position="93"/>
    </location>
</feature>
<dbReference type="Gene3D" id="1.10.10.60">
    <property type="entry name" value="Homeodomain-like"/>
    <property type="match status" value="2"/>
</dbReference>
<name>A0A6A7C4G6_9PEZI</name>
<feature type="compositionally biased region" description="Basic and acidic residues" evidence="4">
    <location>
        <begin position="163"/>
        <end position="173"/>
    </location>
</feature>
<evidence type="ECO:0000259" key="6">
    <source>
        <dbReference type="PROSITE" id="PS51294"/>
    </source>
</evidence>
<dbReference type="EMBL" id="MU005967">
    <property type="protein sequence ID" value="KAF2862263.1"/>
    <property type="molecule type" value="Genomic_DNA"/>
</dbReference>
<dbReference type="PROSITE" id="PS50090">
    <property type="entry name" value="MYB_LIKE"/>
    <property type="match status" value="2"/>
</dbReference>
<feature type="compositionally biased region" description="Polar residues" evidence="4">
    <location>
        <begin position="741"/>
        <end position="765"/>
    </location>
</feature>
<feature type="compositionally biased region" description="Polar residues" evidence="4">
    <location>
        <begin position="276"/>
        <end position="287"/>
    </location>
</feature>
<dbReference type="CDD" id="cd00167">
    <property type="entry name" value="SANT"/>
    <property type="match status" value="2"/>
</dbReference>
<dbReference type="Pfam" id="PF00249">
    <property type="entry name" value="Myb_DNA-binding"/>
    <property type="match status" value="1"/>
</dbReference>
<dbReference type="PANTHER" id="PTHR46380">
    <property type="entry name" value="CYCLIN-D-BINDING MYB-LIKE TRANSCRIPTION FACTOR 1"/>
    <property type="match status" value="1"/>
</dbReference>
<keyword evidence="8" id="KW-1185">Reference proteome</keyword>
<protein>
    <submittedName>
        <fullName evidence="7">Uncharacterized protein</fullName>
    </submittedName>
</protein>
<dbReference type="SMART" id="SM00717">
    <property type="entry name" value="SANT"/>
    <property type="match status" value="2"/>
</dbReference>
<evidence type="ECO:0000256" key="4">
    <source>
        <dbReference type="SAM" id="MobiDB-lite"/>
    </source>
</evidence>
<reference evidence="7" key="1">
    <citation type="journal article" date="2020" name="Stud. Mycol.">
        <title>101 Dothideomycetes genomes: a test case for predicting lifestyles and emergence of pathogens.</title>
        <authorList>
            <person name="Haridas S."/>
            <person name="Albert R."/>
            <person name="Binder M."/>
            <person name="Bloem J."/>
            <person name="Labutti K."/>
            <person name="Salamov A."/>
            <person name="Andreopoulos B."/>
            <person name="Baker S."/>
            <person name="Barry K."/>
            <person name="Bills G."/>
            <person name="Bluhm B."/>
            <person name="Cannon C."/>
            <person name="Castanera R."/>
            <person name="Culley D."/>
            <person name="Daum C."/>
            <person name="Ezra D."/>
            <person name="Gonzalez J."/>
            <person name="Henrissat B."/>
            <person name="Kuo A."/>
            <person name="Liang C."/>
            <person name="Lipzen A."/>
            <person name="Lutzoni F."/>
            <person name="Magnuson J."/>
            <person name="Mondo S."/>
            <person name="Nolan M."/>
            <person name="Ohm R."/>
            <person name="Pangilinan J."/>
            <person name="Park H.-J."/>
            <person name="Ramirez L."/>
            <person name="Alfaro M."/>
            <person name="Sun H."/>
            <person name="Tritt A."/>
            <person name="Yoshinaga Y."/>
            <person name="Zwiers L.-H."/>
            <person name="Turgeon B."/>
            <person name="Goodwin S."/>
            <person name="Spatafora J."/>
            <person name="Crous P."/>
            <person name="Grigoriev I."/>
        </authorList>
    </citation>
    <scope>NUCLEOTIDE SEQUENCE</scope>
    <source>
        <strain evidence="7">CBS 480.64</strain>
    </source>
</reference>
<dbReference type="Proteomes" id="UP000799421">
    <property type="component" value="Unassembled WGS sequence"/>
</dbReference>
<feature type="compositionally biased region" description="Polar residues" evidence="4">
    <location>
        <begin position="1"/>
        <end position="10"/>
    </location>
</feature>
<dbReference type="InterPro" id="IPR009057">
    <property type="entry name" value="Homeodomain-like_sf"/>
</dbReference>
<feature type="compositionally biased region" description="Low complexity" evidence="4">
    <location>
        <begin position="722"/>
        <end position="740"/>
    </location>
</feature>
<dbReference type="GO" id="GO:0005634">
    <property type="term" value="C:nucleus"/>
    <property type="evidence" value="ECO:0007669"/>
    <property type="project" value="UniProtKB-SubCell"/>
</dbReference>
<feature type="region of interest" description="Disordered" evidence="4">
    <location>
        <begin position="606"/>
        <end position="830"/>
    </location>
</feature>
<evidence type="ECO:0000256" key="3">
    <source>
        <dbReference type="ARBA" id="ARBA00023242"/>
    </source>
</evidence>
<evidence type="ECO:0000256" key="1">
    <source>
        <dbReference type="ARBA" id="ARBA00004123"/>
    </source>
</evidence>
<evidence type="ECO:0000313" key="8">
    <source>
        <dbReference type="Proteomes" id="UP000799421"/>
    </source>
</evidence>
<feature type="region of interest" description="Disordered" evidence="4">
    <location>
        <begin position="1"/>
        <end position="302"/>
    </location>
</feature>
<feature type="domain" description="Myb-like" evidence="5">
    <location>
        <begin position="418"/>
        <end position="482"/>
    </location>
</feature>
<dbReference type="InterPro" id="IPR051651">
    <property type="entry name" value="DMTF1_DNA-bind_reg"/>
</dbReference>
<feature type="compositionally biased region" description="Low complexity" evidence="4">
    <location>
        <begin position="772"/>
        <end position="782"/>
    </location>
</feature>
<evidence type="ECO:0000256" key="2">
    <source>
        <dbReference type="ARBA" id="ARBA00023125"/>
    </source>
</evidence>
<keyword evidence="2" id="KW-0238">DNA-binding</keyword>
<feature type="compositionally biased region" description="Basic residues" evidence="4">
    <location>
        <begin position="231"/>
        <end position="240"/>
    </location>
</feature>
<dbReference type="InterPro" id="IPR017930">
    <property type="entry name" value="Myb_dom"/>
</dbReference>
<comment type="subcellular location">
    <subcellularLocation>
        <location evidence="1">Nucleus</location>
    </subcellularLocation>
</comment>
<dbReference type="OrthoDB" id="39591at2759"/>
<feature type="compositionally biased region" description="Polar residues" evidence="4">
    <location>
        <begin position="59"/>
        <end position="75"/>
    </location>
</feature>
<keyword evidence="3" id="KW-0539">Nucleus</keyword>
<gene>
    <name evidence="7" type="ORF">K470DRAFT_18470</name>
</gene>
<feature type="compositionally biased region" description="Low complexity" evidence="4">
    <location>
        <begin position="808"/>
        <end position="819"/>
    </location>
</feature>
<dbReference type="SUPFAM" id="SSF46689">
    <property type="entry name" value="Homeodomain-like"/>
    <property type="match status" value="1"/>
</dbReference>
<dbReference type="InterPro" id="IPR001005">
    <property type="entry name" value="SANT/Myb"/>
</dbReference>